<evidence type="ECO:0000259" key="1">
    <source>
        <dbReference type="Pfam" id="PF01636"/>
    </source>
</evidence>
<dbReference type="GO" id="GO:0016740">
    <property type="term" value="F:transferase activity"/>
    <property type="evidence" value="ECO:0007669"/>
    <property type="project" value="UniProtKB-KW"/>
</dbReference>
<dbReference type="InterPro" id="IPR011009">
    <property type="entry name" value="Kinase-like_dom_sf"/>
</dbReference>
<dbReference type="Proteomes" id="UP000298860">
    <property type="component" value="Unassembled WGS sequence"/>
</dbReference>
<dbReference type="AlphaFoldDB" id="A0A4D4J3T4"/>
<dbReference type="EMBL" id="BJFL01000003">
    <property type="protein sequence ID" value="GDY29418.1"/>
    <property type="molecule type" value="Genomic_DNA"/>
</dbReference>
<comment type="caution">
    <text evidence="2">The sequence shown here is derived from an EMBL/GenBank/DDBJ whole genome shotgun (WGS) entry which is preliminary data.</text>
</comment>
<dbReference type="InterPro" id="IPR002575">
    <property type="entry name" value="Aminoglycoside_PTrfase"/>
</dbReference>
<accession>A0A4D4J3T4</accession>
<protein>
    <submittedName>
        <fullName evidence="2">Aminoglycoside phosphotransferase</fullName>
    </submittedName>
</protein>
<proteinExistence type="predicted"/>
<dbReference type="Gene3D" id="3.30.200.20">
    <property type="entry name" value="Phosphorylase Kinase, domain 1"/>
    <property type="match status" value="1"/>
</dbReference>
<organism evidence="2 3">
    <name type="scientific">Gandjariella thermophila</name>
    <dbReference type="NCBI Taxonomy" id="1931992"/>
    <lineage>
        <taxon>Bacteria</taxon>
        <taxon>Bacillati</taxon>
        <taxon>Actinomycetota</taxon>
        <taxon>Actinomycetes</taxon>
        <taxon>Pseudonocardiales</taxon>
        <taxon>Pseudonocardiaceae</taxon>
        <taxon>Gandjariella</taxon>
    </lineage>
</organism>
<dbReference type="RefSeq" id="WP_225978097.1">
    <property type="nucleotide sequence ID" value="NZ_BJFL01000003.1"/>
</dbReference>
<evidence type="ECO:0000313" key="2">
    <source>
        <dbReference type="EMBL" id="GDY29418.1"/>
    </source>
</evidence>
<dbReference type="CDD" id="cd05155">
    <property type="entry name" value="APH_ChoK_like_1"/>
    <property type="match status" value="1"/>
</dbReference>
<dbReference type="Pfam" id="PF01636">
    <property type="entry name" value="APH"/>
    <property type="match status" value="1"/>
</dbReference>
<feature type="domain" description="Aminoglycoside phosphotransferase" evidence="1">
    <location>
        <begin position="7"/>
        <end position="232"/>
    </location>
</feature>
<dbReference type="PANTHER" id="PTHR21310">
    <property type="entry name" value="AMINOGLYCOSIDE PHOSPHOTRANSFERASE-RELATED-RELATED"/>
    <property type="match status" value="1"/>
</dbReference>
<keyword evidence="3" id="KW-1185">Reference proteome</keyword>
<dbReference type="InterPro" id="IPR051678">
    <property type="entry name" value="AGP_Transferase"/>
</dbReference>
<name>A0A4D4J3T4_9PSEU</name>
<keyword evidence="2" id="KW-0808">Transferase</keyword>
<sequence>MTPVEVDGWDNRTYRLGDTMSVRLPTAERYAAAVGKEHRWLPVLASSLPVPIPVPLAKGTPAEGYPFDWSVRRWLDGETASADRVHDMSDFAASVADFIVALQRIDAADGPTAGAHSFYWGASLAHYDAETRHALDLLDGDIDTGRAAAVWQAALDAAWHGPPVWFHGDMSAGNLLVKDGRLAAVIDFGTSGVGDPACDLVITWTMFAGASREAFRDAVGQDPGTWARARGWALWKALICLADAVGSDAEHASQRHVINEVLADHDHSA</sequence>
<dbReference type="Gene3D" id="3.90.1200.10">
    <property type="match status" value="1"/>
</dbReference>
<evidence type="ECO:0000313" key="3">
    <source>
        <dbReference type="Proteomes" id="UP000298860"/>
    </source>
</evidence>
<dbReference type="SUPFAM" id="SSF56112">
    <property type="entry name" value="Protein kinase-like (PK-like)"/>
    <property type="match status" value="1"/>
</dbReference>
<gene>
    <name evidence="2" type="ORF">GTS_10510</name>
</gene>
<reference evidence="3" key="1">
    <citation type="submission" date="2019-04" db="EMBL/GenBank/DDBJ databases">
        <title>Draft genome sequence of Pseudonocardiaceae bacterium SL3-2-4.</title>
        <authorList>
            <person name="Ningsih F."/>
            <person name="Yokota A."/>
            <person name="Sakai Y."/>
            <person name="Nanatani K."/>
            <person name="Yabe S."/>
            <person name="Oetari A."/>
            <person name="Sjamsuridzal W."/>
        </authorList>
    </citation>
    <scope>NUCLEOTIDE SEQUENCE [LARGE SCALE GENOMIC DNA]</scope>
    <source>
        <strain evidence="3">SL3-2-4</strain>
    </source>
</reference>
<dbReference type="PANTHER" id="PTHR21310:SF42">
    <property type="entry name" value="BIFUNCTIONAL AAC_APH"/>
    <property type="match status" value="1"/>
</dbReference>